<dbReference type="Proteomes" id="UP000727907">
    <property type="component" value="Unassembled WGS sequence"/>
</dbReference>
<keyword evidence="1" id="KW-0472">Membrane</keyword>
<accession>A0ABS6IU95</accession>
<evidence type="ECO:0000259" key="2">
    <source>
        <dbReference type="Pfam" id="PF09335"/>
    </source>
</evidence>
<sequence>MEWVLSPFAVGHAGLFAAAFLAATIFPFQSELVLVGLLVADPSHWPTLLLAASVGNTLGSIVNWILGRFVERFRDRRWFPVKPRDYERVERWYARWGVWSLLFAWLPFGGDALTVVAGALRTPLLLFVVLVAIGKTARYAVLVAATLGWVA</sequence>
<dbReference type="EMBL" id="JAHOPB010000003">
    <property type="protein sequence ID" value="MBU8876780.1"/>
    <property type="molecule type" value="Genomic_DNA"/>
</dbReference>
<comment type="caution">
    <text evidence="3">The sequence shown here is derived from an EMBL/GenBank/DDBJ whole genome shotgun (WGS) entry which is preliminary data.</text>
</comment>
<feature type="transmembrane region" description="Helical" evidence="1">
    <location>
        <begin position="48"/>
        <end position="71"/>
    </location>
</feature>
<dbReference type="Pfam" id="PF09335">
    <property type="entry name" value="VTT_dom"/>
    <property type="match status" value="1"/>
</dbReference>
<evidence type="ECO:0000313" key="3">
    <source>
        <dbReference type="EMBL" id="MBU8876780.1"/>
    </source>
</evidence>
<reference evidence="3 4" key="1">
    <citation type="submission" date="2021-06" db="EMBL/GenBank/DDBJ databases">
        <authorList>
            <person name="Lee D.H."/>
        </authorList>
    </citation>
    <scope>NUCLEOTIDE SEQUENCE [LARGE SCALE GENOMIC DNA]</scope>
    <source>
        <strain evidence="3 4">MMS21-HV4-11</strain>
    </source>
</reference>
<name>A0ABS6IU95_9HYPH</name>
<gene>
    <name evidence="3" type="ORF">KQ910_23600</name>
</gene>
<keyword evidence="1" id="KW-1133">Transmembrane helix</keyword>
<keyword evidence="4" id="KW-1185">Reference proteome</keyword>
<feature type="transmembrane region" description="Helical" evidence="1">
    <location>
        <begin position="7"/>
        <end position="28"/>
    </location>
</feature>
<dbReference type="InterPro" id="IPR032816">
    <property type="entry name" value="VTT_dom"/>
</dbReference>
<feature type="transmembrane region" description="Helical" evidence="1">
    <location>
        <begin position="92"/>
        <end position="108"/>
    </location>
</feature>
<keyword evidence="1" id="KW-0812">Transmembrane</keyword>
<dbReference type="PANTHER" id="PTHR42709">
    <property type="entry name" value="ALKALINE PHOSPHATASE LIKE PROTEIN"/>
    <property type="match status" value="1"/>
</dbReference>
<evidence type="ECO:0000256" key="1">
    <source>
        <dbReference type="SAM" id="Phobius"/>
    </source>
</evidence>
<organism evidence="3 4">
    <name type="scientific">Reyranella humidisoli</name>
    <dbReference type="NCBI Taxonomy" id="2849149"/>
    <lineage>
        <taxon>Bacteria</taxon>
        <taxon>Pseudomonadati</taxon>
        <taxon>Pseudomonadota</taxon>
        <taxon>Alphaproteobacteria</taxon>
        <taxon>Hyphomicrobiales</taxon>
        <taxon>Reyranellaceae</taxon>
        <taxon>Reyranella</taxon>
    </lineage>
</organism>
<dbReference type="InterPro" id="IPR051311">
    <property type="entry name" value="DedA_domain"/>
</dbReference>
<protein>
    <submittedName>
        <fullName evidence="3">DedA family protein</fullName>
    </submittedName>
</protein>
<feature type="domain" description="VTT" evidence="2">
    <location>
        <begin position="27"/>
        <end position="144"/>
    </location>
</feature>
<evidence type="ECO:0000313" key="4">
    <source>
        <dbReference type="Proteomes" id="UP000727907"/>
    </source>
</evidence>
<dbReference type="RefSeq" id="WP_216965946.1">
    <property type="nucleotide sequence ID" value="NZ_JAHOPB010000003.1"/>
</dbReference>
<dbReference type="PANTHER" id="PTHR42709:SF4">
    <property type="entry name" value="INNER MEMBRANE PROTEIN YQAA"/>
    <property type="match status" value="1"/>
</dbReference>
<proteinExistence type="predicted"/>